<dbReference type="AlphaFoldDB" id="A0ABD1NA00"/>
<dbReference type="EMBL" id="JBGMDY010000002">
    <property type="protein sequence ID" value="KAL2344949.1"/>
    <property type="molecule type" value="Genomic_DNA"/>
</dbReference>
<dbReference type="GO" id="GO:0016787">
    <property type="term" value="F:hydrolase activity"/>
    <property type="evidence" value="ECO:0007669"/>
    <property type="project" value="UniProtKB-KW"/>
</dbReference>
<dbReference type="PANTHER" id="PTHR45648">
    <property type="entry name" value="GDSL LIPASE/ACYLHYDROLASE FAMILY PROTEIN (AFU_ORTHOLOGUE AFUA_4G14700)"/>
    <property type="match status" value="1"/>
</dbReference>
<proteinExistence type="predicted"/>
<keyword evidence="4" id="KW-1185">Reference proteome</keyword>
<dbReference type="Gene3D" id="3.40.50.1110">
    <property type="entry name" value="SGNH hydrolase"/>
    <property type="match status" value="1"/>
</dbReference>
<protein>
    <submittedName>
        <fullName evidence="3">Uncharacterized protein</fullName>
    </submittedName>
</protein>
<sequence>MPPSQTYNPEKEKQVLQKKAERERTVKIQALNGITRGKSATWEDPHSLFNFAVDSGNNNYLPTTARSDLPPYGIDYPSHRPTGRFSKGFNLPDLISQRIGSEPILPYLSAELNGERLLVGGQLRICWDRNPQ</sequence>
<gene>
    <name evidence="3" type="ORF">Fmac_006234</name>
</gene>
<name>A0ABD1NA00_9FABA</name>
<organism evidence="3 4">
    <name type="scientific">Flemingia macrophylla</name>
    <dbReference type="NCBI Taxonomy" id="520843"/>
    <lineage>
        <taxon>Eukaryota</taxon>
        <taxon>Viridiplantae</taxon>
        <taxon>Streptophyta</taxon>
        <taxon>Embryophyta</taxon>
        <taxon>Tracheophyta</taxon>
        <taxon>Spermatophyta</taxon>
        <taxon>Magnoliopsida</taxon>
        <taxon>eudicotyledons</taxon>
        <taxon>Gunneridae</taxon>
        <taxon>Pentapetalae</taxon>
        <taxon>rosids</taxon>
        <taxon>fabids</taxon>
        <taxon>Fabales</taxon>
        <taxon>Fabaceae</taxon>
        <taxon>Papilionoideae</taxon>
        <taxon>50 kb inversion clade</taxon>
        <taxon>NPAAA clade</taxon>
        <taxon>indigoferoid/millettioid clade</taxon>
        <taxon>Phaseoleae</taxon>
        <taxon>Flemingia</taxon>
    </lineage>
</organism>
<reference evidence="3 4" key="1">
    <citation type="submission" date="2024-08" db="EMBL/GenBank/DDBJ databases">
        <title>Insights into the chromosomal genome structure of Flemingia macrophylla.</title>
        <authorList>
            <person name="Ding Y."/>
            <person name="Zhao Y."/>
            <person name="Bi W."/>
            <person name="Wu M."/>
            <person name="Zhao G."/>
            <person name="Gong Y."/>
            <person name="Li W."/>
            <person name="Zhang P."/>
        </authorList>
    </citation>
    <scope>NUCLEOTIDE SEQUENCE [LARGE SCALE GENOMIC DNA]</scope>
    <source>
        <strain evidence="3">DYQJB</strain>
        <tissue evidence="3">Leaf</tissue>
    </source>
</reference>
<accession>A0ABD1NA00</accession>
<evidence type="ECO:0000313" key="4">
    <source>
        <dbReference type="Proteomes" id="UP001603857"/>
    </source>
</evidence>
<comment type="caution">
    <text evidence="3">The sequence shown here is derived from an EMBL/GenBank/DDBJ whole genome shotgun (WGS) entry which is preliminary data.</text>
</comment>
<dbReference type="Proteomes" id="UP001603857">
    <property type="component" value="Unassembled WGS sequence"/>
</dbReference>
<evidence type="ECO:0000313" key="3">
    <source>
        <dbReference type="EMBL" id="KAL2344949.1"/>
    </source>
</evidence>
<evidence type="ECO:0000256" key="1">
    <source>
        <dbReference type="ARBA" id="ARBA00022801"/>
    </source>
</evidence>
<feature type="compositionally biased region" description="Basic and acidic residues" evidence="2">
    <location>
        <begin position="9"/>
        <end position="21"/>
    </location>
</feature>
<dbReference type="InterPro" id="IPR036514">
    <property type="entry name" value="SGNH_hydro_sf"/>
</dbReference>
<dbReference type="InterPro" id="IPR051058">
    <property type="entry name" value="GDSL_Est/Lipase"/>
</dbReference>
<evidence type="ECO:0000256" key="2">
    <source>
        <dbReference type="SAM" id="MobiDB-lite"/>
    </source>
</evidence>
<dbReference type="PANTHER" id="PTHR45648:SF146">
    <property type="entry name" value="GDSL-LIKE LIPASE_ACYLHYDROLASE"/>
    <property type="match status" value="1"/>
</dbReference>
<feature type="region of interest" description="Disordered" evidence="2">
    <location>
        <begin position="1"/>
        <end position="21"/>
    </location>
</feature>
<keyword evidence="1" id="KW-0378">Hydrolase</keyword>